<dbReference type="GO" id="GO:0005634">
    <property type="term" value="C:nucleus"/>
    <property type="evidence" value="ECO:0007669"/>
    <property type="project" value="TreeGrafter"/>
</dbReference>
<organism evidence="3 4">
    <name type="scientific">Candida albicans</name>
    <name type="common">Yeast</name>
    <dbReference type="NCBI Taxonomy" id="5476"/>
    <lineage>
        <taxon>Eukaryota</taxon>
        <taxon>Fungi</taxon>
        <taxon>Dikarya</taxon>
        <taxon>Ascomycota</taxon>
        <taxon>Saccharomycotina</taxon>
        <taxon>Pichiomycetes</taxon>
        <taxon>Debaryomycetaceae</taxon>
        <taxon>Candida/Lodderomyces clade</taxon>
        <taxon>Candida</taxon>
    </lineage>
</organism>
<dbReference type="InterPro" id="IPR056453">
    <property type="entry name" value="HTH_DNAJC9"/>
</dbReference>
<dbReference type="SMART" id="SM00271">
    <property type="entry name" value="DnaJ"/>
    <property type="match status" value="1"/>
</dbReference>
<dbReference type="SMR" id="A0A8H6C472"/>
<feature type="domain" description="J" evidence="2">
    <location>
        <begin position="9"/>
        <end position="80"/>
    </location>
</feature>
<accession>A0A8H6C472</accession>
<evidence type="ECO:0000313" key="3">
    <source>
        <dbReference type="EMBL" id="KAF6071671.1"/>
    </source>
</evidence>
<reference evidence="3 4" key="1">
    <citation type="submission" date="2020-03" db="EMBL/GenBank/DDBJ databases">
        <title>FDA dAtabase for Regulatory Grade micrObial Sequences (FDA-ARGOS): Supporting development and validation of Infectious Disease Dx tests.</title>
        <authorList>
            <person name="Campos J."/>
            <person name="Goldberg B."/>
            <person name="Tallon L."/>
            <person name="Sadzewicz L."/>
            <person name="Vavikolanu K."/>
            <person name="Mehta A."/>
            <person name="Aluvathingal J."/>
            <person name="Nadendla S."/>
            <person name="Nandy P."/>
            <person name="Geyer C."/>
            <person name="Yan Y."/>
            <person name="Sichtig H."/>
        </authorList>
    </citation>
    <scope>NUCLEOTIDE SEQUENCE [LARGE SCALE GENOMIC DNA]</scope>
    <source>
        <strain evidence="3 4">FDAARGOS_656</strain>
    </source>
</reference>
<dbReference type="OMA" id="FPTWREY"/>
<dbReference type="InterPro" id="IPR001623">
    <property type="entry name" value="DnaJ_domain"/>
</dbReference>
<dbReference type="Pfam" id="PF23302">
    <property type="entry name" value="HTH_DNAJC9"/>
    <property type="match status" value="1"/>
</dbReference>
<dbReference type="PANTHER" id="PTHR44144">
    <property type="entry name" value="DNAJ HOMOLOG SUBFAMILY C MEMBER 9"/>
    <property type="match status" value="1"/>
</dbReference>
<dbReference type="InterPro" id="IPR036869">
    <property type="entry name" value="J_dom_sf"/>
</dbReference>
<evidence type="ECO:0000256" key="1">
    <source>
        <dbReference type="SAM" id="MobiDB-lite"/>
    </source>
</evidence>
<dbReference type="InterPro" id="IPR052594">
    <property type="entry name" value="J_domain-containing_protein"/>
</dbReference>
<proteinExistence type="predicted"/>
<evidence type="ECO:0000259" key="2">
    <source>
        <dbReference type="PROSITE" id="PS50076"/>
    </source>
</evidence>
<dbReference type="FunFam" id="1.10.287.110:FF:000207">
    <property type="entry name" value="Uncharacterized J domain-containing protein C1071.09c"/>
    <property type="match status" value="1"/>
</dbReference>
<feature type="compositionally biased region" description="Basic and acidic residues" evidence="1">
    <location>
        <begin position="263"/>
        <end position="274"/>
    </location>
</feature>
<sequence>MGIPFPDIDPYETLGVSKDCSPLEIKKTYKKLCLKYHPDKLRQNNNDNDKDKQQEMFTKIQFAFSILNDPVKRKRYDNTGSLADYDLEDEGFDWKDYFESINEKITVEMVEEDRLKYQGSEEEKYDILNNFIYYDGDFLKLFELIPHLEFTESEEQRVYKIIDKELNNLQVNDSVRKSWEKYTKSRKTKVKQMLKKLAKEAKQAEELQQLLQNKPKKGQDLTSLIKSRQANRLDDLINNLESKYKDKKGKKRSPKDIDEDEFERIQNEIMKKKK</sequence>
<dbReference type="PROSITE" id="PS00636">
    <property type="entry name" value="DNAJ_1"/>
    <property type="match status" value="1"/>
</dbReference>
<dbReference type="CDD" id="cd06257">
    <property type="entry name" value="DnaJ"/>
    <property type="match status" value="1"/>
</dbReference>
<dbReference type="Gene3D" id="1.10.287.110">
    <property type="entry name" value="DnaJ domain"/>
    <property type="match status" value="1"/>
</dbReference>
<dbReference type="AlphaFoldDB" id="A0A8H6C472"/>
<dbReference type="PROSITE" id="PS50076">
    <property type="entry name" value="DNAJ_2"/>
    <property type="match status" value="1"/>
</dbReference>
<dbReference type="InterPro" id="IPR018253">
    <property type="entry name" value="DnaJ_domain_CS"/>
</dbReference>
<name>A0A8H6C472_CANAX</name>
<dbReference type="GO" id="GO:0005737">
    <property type="term" value="C:cytoplasm"/>
    <property type="evidence" value="ECO:0007669"/>
    <property type="project" value="TreeGrafter"/>
</dbReference>
<feature type="region of interest" description="Disordered" evidence="1">
    <location>
        <begin position="244"/>
        <end position="274"/>
    </location>
</feature>
<gene>
    <name evidence="3" type="ORF">FOB64_001379</name>
</gene>
<protein>
    <submittedName>
        <fullName evidence="3">DnaJ domain family protein</fullName>
    </submittedName>
</protein>
<evidence type="ECO:0000313" key="4">
    <source>
        <dbReference type="Proteomes" id="UP000536275"/>
    </source>
</evidence>
<dbReference type="Proteomes" id="UP000536275">
    <property type="component" value="Unassembled WGS sequence"/>
</dbReference>
<dbReference type="Pfam" id="PF00226">
    <property type="entry name" value="DnaJ"/>
    <property type="match status" value="1"/>
</dbReference>
<dbReference type="PRINTS" id="PR00625">
    <property type="entry name" value="JDOMAIN"/>
</dbReference>
<dbReference type="EMBL" id="JABWAD010000016">
    <property type="protein sequence ID" value="KAF6071671.1"/>
    <property type="molecule type" value="Genomic_DNA"/>
</dbReference>
<dbReference type="SUPFAM" id="SSF46565">
    <property type="entry name" value="Chaperone J-domain"/>
    <property type="match status" value="1"/>
</dbReference>
<dbReference type="GO" id="GO:0031072">
    <property type="term" value="F:heat shock protein binding"/>
    <property type="evidence" value="ECO:0007669"/>
    <property type="project" value="TreeGrafter"/>
</dbReference>
<dbReference type="PANTHER" id="PTHR44144:SF1">
    <property type="entry name" value="DNAJ HOMOLOG SUBFAMILY C MEMBER 9"/>
    <property type="match status" value="1"/>
</dbReference>
<comment type="caution">
    <text evidence="3">The sequence shown here is derived from an EMBL/GenBank/DDBJ whole genome shotgun (WGS) entry which is preliminary data.</text>
</comment>